<dbReference type="SMART" id="SM00554">
    <property type="entry name" value="FAS1"/>
    <property type="match status" value="1"/>
</dbReference>
<sequence>MFLLCILVALPGASEAQVATASTAVVTKAPLPTLAEGVLSSHQGLLVELVTKAGLMPTLSSAGAYTFFVPSEEGLTKLQTQSPDDLKSILSQHIVPGVVLMKDMRDGATLKTMGGGTLRILKKKDAILIDGIRITSGDQAFSNGVWHQLKGVLHAPVSLL</sequence>
<dbReference type="InterPro" id="IPR000782">
    <property type="entry name" value="FAS1_domain"/>
</dbReference>
<dbReference type="KEGG" id="nib:GU926_12280"/>
<protein>
    <recommendedName>
        <fullName evidence="2">FAS1 domain-containing protein</fullName>
    </recommendedName>
</protein>
<keyword evidence="4" id="KW-1185">Reference proteome</keyword>
<evidence type="ECO:0000256" key="1">
    <source>
        <dbReference type="SAM" id="SignalP"/>
    </source>
</evidence>
<evidence type="ECO:0000259" key="2">
    <source>
        <dbReference type="PROSITE" id="PS50213"/>
    </source>
</evidence>
<dbReference type="PROSITE" id="PS50213">
    <property type="entry name" value="FAS1"/>
    <property type="match status" value="1"/>
</dbReference>
<proteinExistence type="predicted"/>
<keyword evidence="1" id="KW-0732">Signal</keyword>
<dbReference type="Proteomes" id="UP000464214">
    <property type="component" value="Chromosome"/>
</dbReference>
<dbReference type="EMBL" id="CP047897">
    <property type="protein sequence ID" value="QHL88168.1"/>
    <property type="molecule type" value="Genomic_DNA"/>
</dbReference>
<dbReference type="Pfam" id="PF02469">
    <property type="entry name" value="Fasciclin"/>
    <property type="match status" value="1"/>
</dbReference>
<organism evidence="3 4">
    <name type="scientific">Nibribacter ruber</name>
    <dbReference type="NCBI Taxonomy" id="2698458"/>
    <lineage>
        <taxon>Bacteria</taxon>
        <taxon>Pseudomonadati</taxon>
        <taxon>Bacteroidota</taxon>
        <taxon>Cytophagia</taxon>
        <taxon>Cytophagales</taxon>
        <taxon>Hymenobacteraceae</taxon>
        <taxon>Nibribacter</taxon>
    </lineage>
</organism>
<name>A0A6P1P113_9BACT</name>
<dbReference type="RefSeq" id="WP_160692277.1">
    <property type="nucleotide sequence ID" value="NZ_CP047897.1"/>
</dbReference>
<gene>
    <name evidence="3" type="ORF">GU926_12280</name>
</gene>
<dbReference type="SUPFAM" id="SSF82153">
    <property type="entry name" value="FAS1 domain"/>
    <property type="match status" value="1"/>
</dbReference>
<reference evidence="3 4" key="1">
    <citation type="submission" date="2020-01" db="EMBL/GenBank/DDBJ databases">
        <authorList>
            <person name="Kim M."/>
        </authorList>
    </citation>
    <scope>NUCLEOTIDE SEQUENCE [LARGE SCALE GENOMIC DNA]</scope>
    <source>
        <strain evidence="3 4">BT10</strain>
    </source>
</reference>
<feature type="domain" description="FAS1" evidence="2">
    <location>
        <begin position="30"/>
        <end position="153"/>
    </location>
</feature>
<evidence type="ECO:0000313" key="4">
    <source>
        <dbReference type="Proteomes" id="UP000464214"/>
    </source>
</evidence>
<feature type="chain" id="PRO_5026698042" description="FAS1 domain-containing protein" evidence="1">
    <location>
        <begin position="22"/>
        <end position="160"/>
    </location>
</feature>
<dbReference type="InterPro" id="IPR036378">
    <property type="entry name" value="FAS1_dom_sf"/>
</dbReference>
<dbReference type="InterPro" id="IPR050904">
    <property type="entry name" value="Adhesion/Biosynth-related"/>
</dbReference>
<dbReference type="Gene3D" id="2.30.180.10">
    <property type="entry name" value="FAS1 domain"/>
    <property type="match status" value="1"/>
</dbReference>
<dbReference type="AlphaFoldDB" id="A0A6P1P113"/>
<dbReference type="GO" id="GO:0005615">
    <property type="term" value="C:extracellular space"/>
    <property type="evidence" value="ECO:0007669"/>
    <property type="project" value="TreeGrafter"/>
</dbReference>
<accession>A0A6P1P113</accession>
<dbReference type="PANTHER" id="PTHR10900:SF77">
    <property type="entry name" value="FI19380P1"/>
    <property type="match status" value="1"/>
</dbReference>
<feature type="signal peptide" evidence="1">
    <location>
        <begin position="1"/>
        <end position="21"/>
    </location>
</feature>
<evidence type="ECO:0000313" key="3">
    <source>
        <dbReference type="EMBL" id="QHL88168.1"/>
    </source>
</evidence>
<dbReference type="PANTHER" id="PTHR10900">
    <property type="entry name" value="PERIOSTIN-RELATED"/>
    <property type="match status" value="1"/>
</dbReference>